<evidence type="ECO:0000256" key="5">
    <source>
        <dbReference type="ARBA" id="ARBA00023002"/>
    </source>
</evidence>
<keyword evidence="10" id="KW-0812">Transmembrane</keyword>
<keyword evidence="10" id="KW-1133">Transmembrane helix</keyword>
<dbReference type="GO" id="GO:0005506">
    <property type="term" value="F:iron ion binding"/>
    <property type="evidence" value="ECO:0007669"/>
    <property type="project" value="InterPro"/>
</dbReference>
<evidence type="ECO:0000256" key="8">
    <source>
        <dbReference type="PIRSR" id="PIRSR602401-1"/>
    </source>
</evidence>
<keyword evidence="6 8" id="KW-0408">Iron</keyword>
<dbReference type="PROSITE" id="PS00086">
    <property type="entry name" value="CYTOCHROME_P450"/>
    <property type="match status" value="1"/>
</dbReference>
<dbReference type="InterPro" id="IPR017972">
    <property type="entry name" value="Cyt_P450_CS"/>
</dbReference>
<reference evidence="11" key="1">
    <citation type="journal article" date="2023" name="Mol. Phylogenet. Evol.">
        <title>Genome-scale phylogeny and comparative genomics of the fungal order Sordariales.</title>
        <authorList>
            <person name="Hensen N."/>
            <person name="Bonometti L."/>
            <person name="Westerberg I."/>
            <person name="Brannstrom I.O."/>
            <person name="Guillou S."/>
            <person name="Cros-Aarteil S."/>
            <person name="Calhoun S."/>
            <person name="Haridas S."/>
            <person name="Kuo A."/>
            <person name="Mondo S."/>
            <person name="Pangilinan J."/>
            <person name="Riley R."/>
            <person name="LaButti K."/>
            <person name="Andreopoulos B."/>
            <person name="Lipzen A."/>
            <person name="Chen C."/>
            <person name="Yan M."/>
            <person name="Daum C."/>
            <person name="Ng V."/>
            <person name="Clum A."/>
            <person name="Steindorff A."/>
            <person name="Ohm R.A."/>
            <person name="Martin F."/>
            <person name="Silar P."/>
            <person name="Natvig D.O."/>
            <person name="Lalanne C."/>
            <person name="Gautier V."/>
            <person name="Ament-Velasquez S.L."/>
            <person name="Kruys A."/>
            <person name="Hutchinson M.I."/>
            <person name="Powell A.J."/>
            <person name="Barry K."/>
            <person name="Miller A.N."/>
            <person name="Grigoriev I.V."/>
            <person name="Debuchy R."/>
            <person name="Gladieux P."/>
            <person name="Hiltunen Thoren M."/>
            <person name="Johannesson H."/>
        </authorList>
    </citation>
    <scope>NUCLEOTIDE SEQUENCE</scope>
    <source>
        <strain evidence="11">CBS 103.79</strain>
    </source>
</reference>
<dbReference type="AlphaFoldDB" id="A0AAN6RVH3"/>
<sequence>MGVLNPDVATLLGVPPAMAWPLAASVLAILLATGYVLYNIFSHRLHRVPGPVLWAATDVPYVLAWLSGRAQFTIHDLHKRYGDVVRIGPNRLSFTDPDAWHEIRGHRKNGQGEHGKDLAFYSIAKGNILGADRADHARFRRILSHGFSAKSMQDQQPLITYYVDLLMQRLAERTRDDAGNSRDAVVNLGAWFNFTTFDVIGDLAFGEPFGCLEDSRYHPWVKTIFDGIGQIGVYMTVQWYCPWVMDLTKKLFPRGYIGDKIEQQSQYTRAKLEKRLALGASRPDFVEAMITAKSEDGRTMTKEQLVLHGRVLVLAGSETTATVLSGTAFMLALNPDAQKKLAEEVRSTFSSVEEIDLFSVNKLRYMLAVLDESMRMFPPVPSQLPRVCRTGGDVICGYHVPEGTSLEIWGWAMNYSTNNFTEPEKFIPERWLAGDEYQGVRFDKRRHHALQPFSVGPRNCIGKNLAYVEMRLILARLIWDYDFVLADEASERMLDSKAFSLWLKGPLNMRLIPVARG</sequence>
<dbReference type="PRINTS" id="PR00385">
    <property type="entry name" value="P450"/>
</dbReference>
<dbReference type="InterPro" id="IPR001128">
    <property type="entry name" value="Cyt_P450"/>
</dbReference>
<keyword evidence="10" id="KW-0472">Membrane</keyword>
<dbReference type="GO" id="GO:0016705">
    <property type="term" value="F:oxidoreductase activity, acting on paired donors, with incorporation or reduction of molecular oxygen"/>
    <property type="evidence" value="ECO:0007669"/>
    <property type="project" value="InterPro"/>
</dbReference>
<evidence type="ECO:0000256" key="3">
    <source>
        <dbReference type="ARBA" id="ARBA00022617"/>
    </source>
</evidence>
<comment type="cofactor">
    <cofactor evidence="1 8">
        <name>heme</name>
        <dbReference type="ChEBI" id="CHEBI:30413"/>
    </cofactor>
</comment>
<organism evidence="11 12">
    <name type="scientific">Staphylotrichum tortipilum</name>
    <dbReference type="NCBI Taxonomy" id="2831512"/>
    <lineage>
        <taxon>Eukaryota</taxon>
        <taxon>Fungi</taxon>
        <taxon>Dikarya</taxon>
        <taxon>Ascomycota</taxon>
        <taxon>Pezizomycotina</taxon>
        <taxon>Sordariomycetes</taxon>
        <taxon>Sordariomycetidae</taxon>
        <taxon>Sordariales</taxon>
        <taxon>Chaetomiaceae</taxon>
        <taxon>Staphylotrichum</taxon>
    </lineage>
</organism>
<dbReference type="PRINTS" id="PR00463">
    <property type="entry name" value="EP450I"/>
</dbReference>
<comment type="similarity">
    <text evidence="2 9">Belongs to the cytochrome P450 family.</text>
</comment>
<dbReference type="InterPro" id="IPR050121">
    <property type="entry name" value="Cytochrome_P450_monoxygenase"/>
</dbReference>
<dbReference type="Proteomes" id="UP001303889">
    <property type="component" value="Unassembled WGS sequence"/>
</dbReference>
<dbReference type="CDD" id="cd11058">
    <property type="entry name" value="CYP60B-like"/>
    <property type="match status" value="1"/>
</dbReference>
<dbReference type="Gene3D" id="1.10.630.10">
    <property type="entry name" value="Cytochrome P450"/>
    <property type="match status" value="1"/>
</dbReference>
<dbReference type="InterPro" id="IPR036396">
    <property type="entry name" value="Cyt_P450_sf"/>
</dbReference>
<dbReference type="GO" id="GO:0020037">
    <property type="term" value="F:heme binding"/>
    <property type="evidence" value="ECO:0007669"/>
    <property type="project" value="InterPro"/>
</dbReference>
<dbReference type="Pfam" id="PF00067">
    <property type="entry name" value="p450"/>
    <property type="match status" value="1"/>
</dbReference>
<evidence type="ECO:0000256" key="7">
    <source>
        <dbReference type="ARBA" id="ARBA00023033"/>
    </source>
</evidence>
<evidence type="ECO:0000256" key="9">
    <source>
        <dbReference type="RuleBase" id="RU000461"/>
    </source>
</evidence>
<evidence type="ECO:0000313" key="12">
    <source>
        <dbReference type="Proteomes" id="UP001303889"/>
    </source>
</evidence>
<dbReference type="GO" id="GO:0004497">
    <property type="term" value="F:monooxygenase activity"/>
    <property type="evidence" value="ECO:0007669"/>
    <property type="project" value="UniProtKB-KW"/>
</dbReference>
<keyword evidence="5 9" id="KW-0560">Oxidoreductase</keyword>
<accession>A0AAN6RVH3</accession>
<evidence type="ECO:0008006" key="13">
    <source>
        <dbReference type="Google" id="ProtNLM"/>
    </source>
</evidence>
<protein>
    <recommendedName>
        <fullName evidence="13">Cytochrome P450 monooxygenase</fullName>
    </recommendedName>
</protein>
<gene>
    <name evidence="11" type="ORF">C8A05DRAFT_14442</name>
</gene>
<evidence type="ECO:0000313" key="11">
    <source>
        <dbReference type="EMBL" id="KAK3903621.1"/>
    </source>
</evidence>
<dbReference type="InterPro" id="IPR002401">
    <property type="entry name" value="Cyt_P450_E_grp-I"/>
</dbReference>
<keyword evidence="4 8" id="KW-0479">Metal-binding</keyword>
<reference evidence="11" key="2">
    <citation type="submission" date="2023-05" db="EMBL/GenBank/DDBJ databases">
        <authorList>
            <consortium name="Lawrence Berkeley National Laboratory"/>
            <person name="Steindorff A."/>
            <person name="Hensen N."/>
            <person name="Bonometti L."/>
            <person name="Westerberg I."/>
            <person name="Brannstrom I.O."/>
            <person name="Guillou S."/>
            <person name="Cros-Aarteil S."/>
            <person name="Calhoun S."/>
            <person name="Haridas S."/>
            <person name="Kuo A."/>
            <person name="Mondo S."/>
            <person name="Pangilinan J."/>
            <person name="Riley R."/>
            <person name="Labutti K."/>
            <person name="Andreopoulos B."/>
            <person name="Lipzen A."/>
            <person name="Chen C."/>
            <person name="Yanf M."/>
            <person name="Daum C."/>
            <person name="Ng V."/>
            <person name="Clum A."/>
            <person name="Ohm R."/>
            <person name="Martin F."/>
            <person name="Silar P."/>
            <person name="Natvig D."/>
            <person name="Lalanne C."/>
            <person name="Gautier V."/>
            <person name="Ament-Velasquez S.L."/>
            <person name="Kruys A."/>
            <person name="Hutchinson M.I."/>
            <person name="Powell A.J."/>
            <person name="Barry K."/>
            <person name="Miller A.N."/>
            <person name="Grigoriev I.V."/>
            <person name="Debuchy R."/>
            <person name="Gladieux P."/>
            <person name="Thoren M.H."/>
            <person name="Johannesson H."/>
        </authorList>
    </citation>
    <scope>NUCLEOTIDE SEQUENCE</scope>
    <source>
        <strain evidence="11">CBS 103.79</strain>
    </source>
</reference>
<feature type="transmembrane region" description="Helical" evidence="10">
    <location>
        <begin position="20"/>
        <end position="38"/>
    </location>
</feature>
<evidence type="ECO:0000256" key="10">
    <source>
        <dbReference type="SAM" id="Phobius"/>
    </source>
</evidence>
<dbReference type="EMBL" id="MU855438">
    <property type="protein sequence ID" value="KAK3903621.1"/>
    <property type="molecule type" value="Genomic_DNA"/>
</dbReference>
<keyword evidence="3 8" id="KW-0349">Heme</keyword>
<name>A0AAN6RVH3_9PEZI</name>
<dbReference type="PANTHER" id="PTHR24305:SF230">
    <property type="entry name" value="P450, PUTATIVE (EUROFUNG)-RELATED"/>
    <property type="match status" value="1"/>
</dbReference>
<evidence type="ECO:0000256" key="2">
    <source>
        <dbReference type="ARBA" id="ARBA00010617"/>
    </source>
</evidence>
<comment type="caution">
    <text evidence="11">The sequence shown here is derived from an EMBL/GenBank/DDBJ whole genome shotgun (WGS) entry which is preliminary data.</text>
</comment>
<evidence type="ECO:0000256" key="4">
    <source>
        <dbReference type="ARBA" id="ARBA00022723"/>
    </source>
</evidence>
<dbReference type="SUPFAM" id="SSF48264">
    <property type="entry name" value="Cytochrome P450"/>
    <property type="match status" value="1"/>
</dbReference>
<proteinExistence type="inferred from homology"/>
<evidence type="ECO:0000256" key="6">
    <source>
        <dbReference type="ARBA" id="ARBA00023004"/>
    </source>
</evidence>
<dbReference type="PANTHER" id="PTHR24305">
    <property type="entry name" value="CYTOCHROME P450"/>
    <property type="match status" value="1"/>
</dbReference>
<keyword evidence="12" id="KW-1185">Reference proteome</keyword>
<keyword evidence="7 9" id="KW-0503">Monooxygenase</keyword>
<evidence type="ECO:0000256" key="1">
    <source>
        <dbReference type="ARBA" id="ARBA00001971"/>
    </source>
</evidence>
<feature type="binding site" description="axial binding residue" evidence="8">
    <location>
        <position position="460"/>
    </location>
    <ligand>
        <name>heme</name>
        <dbReference type="ChEBI" id="CHEBI:30413"/>
    </ligand>
    <ligandPart>
        <name>Fe</name>
        <dbReference type="ChEBI" id="CHEBI:18248"/>
    </ligandPart>
</feature>